<evidence type="ECO:0000259" key="1">
    <source>
        <dbReference type="Pfam" id="PF12728"/>
    </source>
</evidence>
<reference evidence="2" key="1">
    <citation type="submission" date="2020-09" db="EMBL/GenBank/DDBJ databases">
        <title>Desulfogranum mesoprofundum gen. nov., sp. nov., a novel mesophilic, sulfate-reducing chemolithoautotroph isolated from a deep-sea hydrothermal vent chimney in the Suiyo Seamount.</title>
        <authorList>
            <person name="Hashimoto Y."/>
            <person name="Nakagawa S."/>
        </authorList>
    </citation>
    <scope>NUCLEOTIDE SEQUENCE</scope>
    <source>
        <strain evidence="2">KT2</strain>
    </source>
</reference>
<proteinExistence type="predicted"/>
<evidence type="ECO:0000313" key="2">
    <source>
        <dbReference type="EMBL" id="BCL62314.1"/>
    </source>
</evidence>
<sequence length="156" mass="17682">MGKRYPNHRLVKIHRSYTVEEVAGLFSIHKNTVRNWIKSGLATIDRKRPALIQGSVLVDFLQKRRTKNKQTCKPGELYCVRCRMPRPAAGDMADYSPDSEKTGNLTAICPVCDTIMNRRVNLAKISEVSGNIDITFPEELRHIVDSEKPSVNCDLK</sequence>
<accession>A0A8D5JI58</accession>
<dbReference type="InterPro" id="IPR041657">
    <property type="entry name" value="HTH_17"/>
</dbReference>
<name>A0A8D5JI58_9BACT</name>
<dbReference type="Proteomes" id="UP000826725">
    <property type="component" value="Chromosome"/>
</dbReference>
<organism evidence="2 3">
    <name type="scientific">Desulfomarina profundi</name>
    <dbReference type="NCBI Taxonomy" id="2772557"/>
    <lineage>
        <taxon>Bacteria</taxon>
        <taxon>Pseudomonadati</taxon>
        <taxon>Thermodesulfobacteriota</taxon>
        <taxon>Desulfobulbia</taxon>
        <taxon>Desulfobulbales</taxon>
        <taxon>Desulfobulbaceae</taxon>
        <taxon>Desulfomarina</taxon>
    </lineage>
</organism>
<protein>
    <recommendedName>
        <fullName evidence="1">Helix-turn-helix domain-containing protein</fullName>
    </recommendedName>
</protein>
<dbReference type="Pfam" id="PF12728">
    <property type="entry name" value="HTH_17"/>
    <property type="match status" value="1"/>
</dbReference>
<dbReference type="EMBL" id="AP024086">
    <property type="protein sequence ID" value="BCL62314.1"/>
    <property type="molecule type" value="Genomic_DNA"/>
</dbReference>
<dbReference type="KEGG" id="dbk:DGMP_30070"/>
<keyword evidence="3" id="KW-1185">Reference proteome</keyword>
<gene>
    <name evidence="2" type="ORF">DGMP_30070</name>
</gene>
<dbReference type="RefSeq" id="WP_228854682.1">
    <property type="nucleotide sequence ID" value="NZ_AP024086.1"/>
</dbReference>
<dbReference type="AlphaFoldDB" id="A0A8D5JI58"/>
<evidence type="ECO:0000313" key="3">
    <source>
        <dbReference type="Proteomes" id="UP000826725"/>
    </source>
</evidence>
<feature type="domain" description="Helix-turn-helix" evidence="1">
    <location>
        <begin position="17"/>
        <end position="65"/>
    </location>
</feature>